<keyword evidence="3" id="KW-1185">Reference proteome</keyword>
<dbReference type="InterPro" id="IPR015943">
    <property type="entry name" value="WD40/YVTN_repeat-like_dom_sf"/>
</dbReference>
<dbReference type="PANTHER" id="PTHR22840">
    <property type="entry name" value="WD REPEAT-CONTAINING PROTEIN 36"/>
    <property type="match status" value="1"/>
</dbReference>
<dbReference type="InterPro" id="IPR001680">
    <property type="entry name" value="WD40_rpt"/>
</dbReference>
<dbReference type="PROSITE" id="PS50082">
    <property type="entry name" value="WD_REPEATS_2"/>
    <property type="match status" value="1"/>
</dbReference>
<dbReference type="PANTHER" id="PTHR22840:SF12">
    <property type="entry name" value="WD REPEAT-CONTAINING PROTEIN 36"/>
    <property type="match status" value="1"/>
</dbReference>
<dbReference type="GO" id="GO:0006364">
    <property type="term" value="P:rRNA processing"/>
    <property type="evidence" value="ECO:0007669"/>
    <property type="project" value="TreeGrafter"/>
</dbReference>
<protein>
    <submittedName>
        <fullName evidence="2">Uncharacterized protein</fullName>
    </submittedName>
</protein>
<name>A0A4Y2P7D2_ARAVE</name>
<dbReference type="SUPFAM" id="SSF50978">
    <property type="entry name" value="WD40 repeat-like"/>
    <property type="match status" value="1"/>
</dbReference>
<evidence type="ECO:0000256" key="1">
    <source>
        <dbReference type="PROSITE-ProRule" id="PRU00221"/>
    </source>
</evidence>
<keyword evidence="1" id="KW-0853">WD repeat</keyword>
<feature type="repeat" description="WD" evidence="1">
    <location>
        <begin position="25"/>
        <end position="54"/>
    </location>
</feature>
<dbReference type="GO" id="GO:0032040">
    <property type="term" value="C:small-subunit processome"/>
    <property type="evidence" value="ECO:0007669"/>
    <property type="project" value="TreeGrafter"/>
</dbReference>
<reference evidence="2 3" key="1">
    <citation type="journal article" date="2019" name="Sci. Rep.">
        <title>Orb-weaving spider Araneus ventricosus genome elucidates the spidroin gene catalogue.</title>
        <authorList>
            <person name="Kono N."/>
            <person name="Nakamura H."/>
            <person name="Ohtoshi R."/>
            <person name="Moran D.A.P."/>
            <person name="Shinohara A."/>
            <person name="Yoshida Y."/>
            <person name="Fujiwara M."/>
            <person name="Mori M."/>
            <person name="Tomita M."/>
            <person name="Arakawa K."/>
        </authorList>
    </citation>
    <scope>NUCLEOTIDE SEQUENCE [LARGE SCALE GENOMIC DNA]</scope>
</reference>
<dbReference type="GO" id="GO:0034388">
    <property type="term" value="C:Pwp2p-containing subcomplex of 90S preribosome"/>
    <property type="evidence" value="ECO:0007669"/>
    <property type="project" value="TreeGrafter"/>
</dbReference>
<evidence type="ECO:0000313" key="2">
    <source>
        <dbReference type="EMBL" id="GBN46167.1"/>
    </source>
</evidence>
<evidence type="ECO:0000313" key="3">
    <source>
        <dbReference type="Proteomes" id="UP000499080"/>
    </source>
</evidence>
<sequence>MASASTMGHIAVWDLEKKRLHSEIREAHKGGISGLKFLPNEPLLITSSSDNSIKSSSTSENCQGTFQQAEIECRCASTTNTQPRYTETAQWHTVVNSTSRSKRHESYCYD</sequence>
<comment type="caution">
    <text evidence="2">The sequence shown here is derived from an EMBL/GenBank/DDBJ whole genome shotgun (WGS) entry which is preliminary data.</text>
</comment>
<dbReference type="Gene3D" id="2.130.10.10">
    <property type="entry name" value="YVTN repeat-like/Quinoprotein amine dehydrogenase"/>
    <property type="match status" value="1"/>
</dbReference>
<accession>A0A4Y2P7D2</accession>
<dbReference type="OrthoDB" id="10250769at2759"/>
<proteinExistence type="predicted"/>
<dbReference type="AlphaFoldDB" id="A0A4Y2P7D2"/>
<organism evidence="2 3">
    <name type="scientific">Araneus ventricosus</name>
    <name type="common">Orbweaver spider</name>
    <name type="synonym">Epeira ventricosa</name>
    <dbReference type="NCBI Taxonomy" id="182803"/>
    <lineage>
        <taxon>Eukaryota</taxon>
        <taxon>Metazoa</taxon>
        <taxon>Ecdysozoa</taxon>
        <taxon>Arthropoda</taxon>
        <taxon>Chelicerata</taxon>
        <taxon>Arachnida</taxon>
        <taxon>Araneae</taxon>
        <taxon>Araneomorphae</taxon>
        <taxon>Entelegynae</taxon>
        <taxon>Araneoidea</taxon>
        <taxon>Araneidae</taxon>
        <taxon>Araneus</taxon>
    </lineage>
</organism>
<gene>
    <name evidence="2" type="ORF">AVEN_237430_1</name>
</gene>
<dbReference type="EMBL" id="BGPR01010441">
    <property type="protein sequence ID" value="GBN46167.1"/>
    <property type="molecule type" value="Genomic_DNA"/>
</dbReference>
<dbReference type="InterPro" id="IPR036322">
    <property type="entry name" value="WD40_repeat_dom_sf"/>
</dbReference>
<dbReference type="Proteomes" id="UP000499080">
    <property type="component" value="Unassembled WGS sequence"/>
</dbReference>